<dbReference type="CDD" id="cd00338">
    <property type="entry name" value="Ser_Recombinase"/>
    <property type="match status" value="1"/>
</dbReference>
<gene>
    <name evidence="2" type="ORF">GGR48_002656</name>
</gene>
<dbReference type="AlphaFoldDB" id="A0A7W6F3V7"/>
<dbReference type="PANTHER" id="PTHR30461">
    <property type="entry name" value="DNA-INVERTASE FROM LAMBDOID PROPHAGE"/>
    <property type="match status" value="1"/>
</dbReference>
<sequence length="522" mass="59286">MNSTEIIAAEAVPREPVRAAQYVRMSTEHQKYSTENQAEIIAQYAARRGFEIVKTYEDSGKSGLRLDGRLSLQQLIADVRSGQTDFKAILVYDVSRWGRFQDADESAYYEFICREAGITVQYCAEQFENDGSLSATIIKSMKRAMAGEYSRELSVKVFTGQCRLIRLGFRQGGAAGFGLRRYLVDEHRQPKAELSRGEQKSLQTDRVILKPGPPEEVEVVRRLYRMFVVQRRTETEIAAALNEEGILTDLGRPWTRGTVHQVLTNEKYIGNNVYNRASFKLKAKRVVNTPDMWVRGDGAFEAIVERDFFEAAQRIIQERSRRFSDEELLSRLSALLAEKGWLSGLVIDEVEDMPSSSTFRHRFGSLVRAYQLVGYAPSRDYRYIETNKALRALHPDVVAQVITQIGEAGGSVCRDPQNDLLHINEEFTASLVIARCRVTEAGALRWKVRFDSGLRPNITIVARMGEDNRVIRDFYLLPWLDFGTAANLRLAPENGILLDAYRFDTLDPLFDLSRRTPLKVAA</sequence>
<dbReference type="SMART" id="SM00857">
    <property type="entry name" value="Resolvase"/>
    <property type="match status" value="1"/>
</dbReference>
<dbReference type="InterPro" id="IPR050639">
    <property type="entry name" value="SSR_resolvase"/>
</dbReference>
<dbReference type="InterPro" id="IPR006119">
    <property type="entry name" value="Resolv_N"/>
</dbReference>
<dbReference type="Gene3D" id="3.90.1750.20">
    <property type="entry name" value="Putative Large Serine Recombinase, Chain B, Domain 2"/>
    <property type="match status" value="1"/>
</dbReference>
<dbReference type="Proteomes" id="UP000538670">
    <property type="component" value="Unassembled WGS sequence"/>
</dbReference>
<dbReference type="Gene3D" id="3.40.50.1390">
    <property type="entry name" value="Resolvase, N-terminal catalytic domain"/>
    <property type="match status" value="1"/>
</dbReference>
<protein>
    <submittedName>
        <fullName evidence="2">DNA invertase Pin-like site-specific DNA recombinase</fullName>
    </submittedName>
</protein>
<feature type="domain" description="Recombinase" evidence="1">
    <location>
        <begin position="199"/>
        <end position="322"/>
    </location>
</feature>
<reference evidence="2 3" key="1">
    <citation type="submission" date="2020-08" db="EMBL/GenBank/DDBJ databases">
        <title>Genomic Encyclopedia of Type Strains, Phase IV (KMG-IV): sequencing the most valuable type-strain genomes for metagenomic binning, comparative biology and taxonomic classification.</title>
        <authorList>
            <person name="Goeker M."/>
        </authorList>
    </citation>
    <scope>NUCLEOTIDE SEQUENCE [LARGE SCALE GENOMIC DNA]</scope>
    <source>
        <strain evidence="2 3">DSM 19512</strain>
    </source>
</reference>
<dbReference type="GO" id="GO:0003677">
    <property type="term" value="F:DNA binding"/>
    <property type="evidence" value="ECO:0007669"/>
    <property type="project" value="InterPro"/>
</dbReference>
<dbReference type="Pfam" id="PF07508">
    <property type="entry name" value="Recombinase"/>
    <property type="match status" value="1"/>
</dbReference>
<dbReference type="GO" id="GO:0000150">
    <property type="term" value="F:DNA strand exchange activity"/>
    <property type="evidence" value="ECO:0007669"/>
    <property type="project" value="InterPro"/>
</dbReference>
<dbReference type="PROSITE" id="PS51737">
    <property type="entry name" value="RECOMBINASE_DNA_BIND"/>
    <property type="match status" value="1"/>
</dbReference>
<comment type="caution">
    <text evidence="2">The sequence shown here is derived from an EMBL/GenBank/DDBJ whole genome shotgun (WGS) entry which is preliminary data.</text>
</comment>
<dbReference type="InterPro" id="IPR036162">
    <property type="entry name" value="Resolvase-like_N_sf"/>
</dbReference>
<accession>A0A7W6F3V7</accession>
<evidence type="ECO:0000259" key="1">
    <source>
        <dbReference type="PROSITE" id="PS51737"/>
    </source>
</evidence>
<dbReference type="PANTHER" id="PTHR30461:SF23">
    <property type="entry name" value="DNA RECOMBINASE-RELATED"/>
    <property type="match status" value="1"/>
</dbReference>
<evidence type="ECO:0000313" key="2">
    <source>
        <dbReference type="EMBL" id="MBB3880213.1"/>
    </source>
</evidence>
<dbReference type="SUPFAM" id="SSF53041">
    <property type="entry name" value="Resolvase-like"/>
    <property type="match status" value="1"/>
</dbReference>
<proteinExistence type="predicted"/>
<dbReference type="FunFam" id="3.40.50.1390:FF:000008">
    <property type="entry name" value="DNA recombinase"/>
    <property type="match status" value="1"/>
</dbReference>
<dbReference type="Pfam" id="PF00239">
    <property type="entry name" value="Resolvase"/>
    <property type="match status" value="1"/>
</dbReference>
<keyword evidence="3" id="KW-1185">Reference proteome</keyword>
<evidence type="ECO:0000313" key="3">
    <source>
        <dbReference type="Proteomes" id="UP000538670"/>
    </source>
</evidence>
<dbReference type="InterPro" id="IPR011109">
    <property type="entry name" value="DNA_bind_recombinase_dom"/>
</dbReference>
<dbReference type="InterPro" id="IPR038109">
    <property type="entry name" value="DNA_bind_recomb_sf"/>
</dbReference>
<dbReference type="EMBL" id="JACIDH010000013">
    <property type="protein sequence ID" value="MBB3880213.1"/>
    <property type="molecule type" value="Genomic_DNA"/>
</dbReference>
<name>A0A7W6F3V7_9SPHN</name>
<dbReference type="RefSeq" id="WP_183952287.1">
    <property type="nucleotide sequence ID" value="NZ_JACIDH010000013.1"/>
</dbReference>
<organism evidence="2 3">
    <name type="scientific">Sphingomonas pseudosanguinis</name>
    <dbReference type="NCBI Taxonomy" id="413712"/>
    <lineage>
        <taxon>Bacteria</taxon>
        <taxon>Pseudomonadati</taxon>
        <taxon>Pseudomonadota</taxon>
        <taxon>Alphaproteobacteria</taxon>
        <taxon>Sphingomonadales</taxon>
        <taxon>Sphingomonadaceae</taxon>
        <taxon>Sphingomonas</taxon>
    </lineage>
</organism>